<accession>A0ABV9Q8P3</accession>
<evidence type="ECO:0000256" key="7">
    <source>
        <dbReference type="ARBA" id="ARBA00022490"/>
    </source>
</evidence>
<evidence type="ECO:0000256" key="2">
    <source>
        <dbReference type="ARBA" id="ARBA00004690"/>
    </source>
</evidence>
<dbReference type="Gene3D" id="3.40.50.300">
    <property type="entry name" value="P-loop containing nucleotide triphosphate hydrolases"/>
    <property type="match status" value="1"/>
</dbReference>
<comment type="subcellular location">
    <subcellularLocation>
        <location evidence="1 16 17">Cytoplasm</location>
    </subcellularLocation>
</comment>
<dbReference type="CDD" id="cd02023">
    <property type="entry name" value="UMPK"/>
    <property type="match status" value="1"/>
</dbReference>
<evidence type="ECO:0000259" key="18">
    <source>
        <dbReference type="Pfam" id="PF00485"/>
    </source>
</evidence>
<dbReference type="Pfam" id="PF00485">
    <property type="entry name" value="PRK"/>
    <property type="match status" value="1"/>
</dbReference>
<evidence type="ECO:0000256" key="14">
    <source>
        <dbReference type="ARBA" id="ARBA00047436"/>
    </source>
</evidence>
<evidence type="ECO:0000256" key="8">
    <source>
        <dbReference type="ARBA" id="ARBA00022679"/>
    </source>
</evidence>
<name>A0ABV9Q8P3_9BACL</name>
<keyword evidence="8 16" id="KW-0808">Transferase</keyword>
<dbReference type="InterPro" id="IPR000764">
    <property type="entry name" value="Uridine_kinase-like"/>
</dbReference>
<comment type="catalytic activity">
    <reaction evidence="15 16 17">
        <text>uridine + ATP = UMP + ADP + H(+)</text>
        <dbReference type="Rhea" id="RHEA:16825"/>
        <dbReference type="ChEBI" id="CHEBI:15378"/>
        <dbReference type="ChEBI" id="CHEBI:16704"/>
        <dbReference type="ChEBI" id="CHEBI:30616"/>
        <dbReference type="ChEBI" id="CHEBI:57865"/>
        <dbReference type="ChEBI" id="CHEBI:456216"/>
        <dbReference type="EC" id="2.7.1.48"/>
    </reaction>
</comment>
<evidence type="ECO:0000256" key="16">
    <source>
        <dbReference type="HAMAP-Rule" id="MF_00551"/>
    </source>
</evidence>
<evidence type="ECO:0000256" key="1">
    <source>
        <dbReference type="ARBA" id="ARBA00004496"/>
    </source>
</evidence>
<organism evidence="19 20">
    <name type="scientific">Effusibacillus consociatus</name>
    <dbReference type="NCBI Taxonomy" id="1117041"/>
    <lineage>
        <taxon>Bacteria</taxon>
        <taxon>Bacillati</taxon>
        <taxon>Bacillota</taxon>
        <taxon>Bacilli</taxon>
        <taxon>Bacillales</taxon>
        <taxon>Alicyclobacillaceae</taxon>
        <taxon>Effusibacillus</taxon>
    </lineage>
</organism>
<dbReference type="HAMAP" id="MF_00551">
    <property type="entry name" value="Uridine_kinase"/>
    <property type="match status" value="1"/>
</dbReference>
<dbReference type="NCBIfam" id="TIGR00235">
    <property type="entry name" value="udk"/>
    <property type="match status" value="1"/>
</dbReference>
<feature type="binding site" evidence="16">
    <location>
        <begin position="8"/>
        <end position="15"/>
    </location>
    <ligand>
        <name>ATP</name>
        <dbReference type="ChEBI" id="CHEBI:30616"/>
    </ligand>
</feature>
<dbReference type="SUPFAM" id="SSF52540">
    <property type="entry name" value="P-loop containing nucleoside triphosphate hydrolases"/>
    <property type="match status" value="1"/>
</dbReference>
<evidence type="ECO:0000256" key="15">
    <source>
        <dbReference type="ARBA" id="ARBA00048909"/>
    </source>
</evidence>
<gene>
    <name evidence="16 19" type="primary">udk</name>
    <name evidence="19" type="ORF">ACFO8Q_16870</name>
</gene>
<dbReference type="Proteomes" id="UP001596002">
    <property type="component" value="Unassembled WGS sequence"/>
</dbReference>
<feature type="domain" description="Phosphoribulokinase/uridine kinase" evidence="18">
    <location>
        <begin position="3"/>
        <end position="188"/>
    </location>
</feature>
<evidence type="ECO:0000313" key="20">
    <source>
        <dbReference type="Proteomes" id="UP001596002"/>
    </source>
</evidence>
<comment type="similarity">
    <text evidence="4 16 17">Belongs to the uridine kinase family.</text>
</comment>
<dbReference type="InterPro" id="IPR027417">
    <property type="entry name" value="P-loop_NTPase"/>
</dbReference>
<dbReference type="EMBL" id="JBHSHC010000112">
    <property type="protein sequence ID" value="MFC4769010.1"/>
    <property type="molecule type" value="Genomic_DNA"/>
</dbReference>
<evidence type="ECO:0000256" key="10">
    <source>
        <dbReference type="ARBA" id="ARBA00022777"/>
    </source>
</evidence>
<dbReference type="RefSeq" id="WP_380027012.1">
    <property type="nucleotide sequence ID" value="NZ_JBHSHC010000112.1"/>
</dbReference>
<keyword evidence="10 16" id="KW-0418">Kinase</keyword>
<evidence type="ECO:0000256" key="13">
    <source>
        <dbReference type="ARBA" id="ARBA00031452"/>
    </source>
</evidence>
<dbReference type="EC" id="2.7.1.48" evidence="5 16"/>
<evidence type="ECO:0000256" key="5">
    <source>
        <dbReference type="ARBA" id="ARBA00012137"/>
    </source>
</evidence>
<keyword evidence="7 16" id="KW-0963">Cytoplasm</keyword>
<proteinExistence type="inferred from homology"/>
<dbReference type="NCBIfam" id="NF004018">
    <property type="entry name" value="PRK05480.1"/>
    <property type="match status" value="1"/>
</dbReference>
<keyword evidence="20" id="KW-1185">Reference proteome</keyword>
<evidence type="ECO:0000256" key="4">
    <source>
        <dbReference type="ARBA" id="ARBA00005408"/>
    </source>
</evidence>
<keyword evidence="11 16" id="KW-0067">ATP-binding</keyword>
<comment type="pathway">
    <text evidence="3 16 17">Pyrimidine metabolism; CTP biosynthesis via salvage pathway; CTP from cytidine: step 1/3.</text>
</comment>
<comment type="caution">
    <text evidence="19">The sequence shown here is derived from an EMBL/GenBank/DDBJ whole genome shotgun (WGS) entry which is preliminary data.</text>
</comment>
<protein>
    <recommendedName>
        <fullName evidence="6 16">Uridine kinase</fullName>
        <ecNumber evidence="5 16">2.7.1.48</ecNumber>
    </recommendedName>
    <alternativeName>
        <fullName evidence="12 16">Cytidine monophosphokinase</fullName>
    </alternativeName>
    <alternativeName>
        <fullName evidence="13 16">Uridine monophosphokinase</fullName>
    </alternativeName>
</protein>
<evidence type="ECO:0000256" key="12">
    <source>
        <dbReference type="ARBA" id="ARBA00030641"/>
    </source>
</evidence>
<reference evidence="20" key="1">
    <citation type="journal article" date="2019" name="Int. J. Syst. Evol. Microbiol.">
        <title>The Global Catalogue of Microorganisms (GCM) 10K type strain sequencing project: providing services to taxonomists for standard genome sequencing and annotation.</title>
        <authorList>
            <consortium name="The Broad Institute Genomics Platform"/>
            <consortium name="The Broad Institute Genome Sequencing Center for Infectious Disease"/>
            <person name="Wu L."/>
            <person name="Ma J."/>
        </authorList>
    </citation>
    <scope>NUCLEOTIDE SEQUENCE [LARGE SCALE GENOMIC DNA]</scope>
    <source>
        <strain evidence="20">WYCCWR 12678</strain>
    </source>
</reference>
<evidence type="ECO:0000256" key="6">
    <source>
        <dbReference type="ARBA" id="ARBA00021478"/>
    </source>
</evidence>
<sequence>MLVIGIAGGSGSGKTTVAHAVVNKLGDENVALISQDSYYADLSHLSPEQKQHINYDHPDSFDNHLLVQHLKSLREGQPIEVPTYDFSTHSRTNKTLHVPSKPVVVIEGILILAAPELRNQMDIKVFVDTDPDVRILRRVMRDINERGRTLESVHEQYLTTVKPMHEAFVEPSKRYADLIIPEGGQNEIAIDLLTSLIERYI</sequence>
<comment type="pathway">
    <text evidence="2 16 17">Pyrimidine metabolism; UMP biosynthesis via salvage pathway; UMP from uridine: step 1/1.</text>
</comment>
<evidence type="ECO:0000256" key="9">
    <source>
        <dbReference type="ARBA" id="ARBA00022741"/>
    </source>
</evidence>
<dbReference type="PRINTS" id="PR00988">
    <property type="entry name" value="URIDINKINASE"/>
</dbReference>
<keyword evidence="9 16" id="KW-0547">Nucleotide-binding</keyword>
<comment type="catalytic activity">
    <reaction evidence="14 17">
        <text>cytidine + ATP = CMP + ADP + H(+)</text>
        <dbReference type="Rhea" id="RHEA:24674"/>
        <dbReference type="ChEBI" id="CHEBI:15378"/>
        <dbReference type="ChEBI" id="CHEBI:17562"/>
        <dbReference type="ChEBI" id="CHEBI:30616"/>
        <dbReference type="ChEBI" id="CHEBI:60377"/>
        <dbReference type="ChEBI" id="CHEBI:456216"/>
        <dbReference type="EC" id="2.7.1.48"/>
    </reaction>
</comment>
<dbReference type="PANTHER" id="PTHR10285">
    <property type="entry name" value="URIDINE KINASE"/>
    <property type="match status" value="1"/>
</dbReference>
<evidence type="ECO:0000256" key="3">
    <source>
        <dbReference type="ARBA" id="ARBA00004784"/>
    </source>
</evidence>
<dbReference type="GO" id="GO:0004849">
    <property type="term" value="F:uridine kinase activity"/>
    <property type="evidence" value="ECO:0007669"/>
    <property type="project" value="UniProtKB-EC"/>
</dbReference>
<dbReference type="InterPro" id="IPR026008">
    <property type="entry name" value="Uridine_kinase"/>
</dbReference>
<evidence type="ECO:0000256" key="11">
    <source>
        <dbReference type="ARBA" id="ARBA00022840"/>
    </source>
</evidence>
<evidence type="ECO:0000313" key="19">
    <source>
        <dbReference type="EMBL" id="MFC4769010.1"/>
    </source>
</evidence>
<dbReference type="InterPro" id="IPR006083">
    <property type="entry name" value="PRK/URK"/>
</dbReference>
<evidence type="ECO:0000256" key="17">
    <source>
        <dbReference type="RuleBase" id="RU003825"/>
    </source>
</evidence>